<dbReference type="FunFam" id="3.40.50.1440:FF:000023">
    <property type="entry name" value="Cell division protein FtsZ"/>
    <property type="match status" value="1"/>
</dbReference>
<keyword evidence="6 8" id="KW-0717">Septation</keyword>
<proteinExistence type="inferred from homology"/>
<keyword evidence="7 8" id="KW-0131">Cell cycle</keyword>
<dbReference type="GO" id="GO:0000917">
    <property type="term" value="P:division septum assembly"/>
    <property type="evidence" value="ECO:0007669"/>
    <property type="project" value="UniProtKB-KW"/>
</dbReference>
<evidence type="ECO:0000256" key="6">
    <source>
        <dbReference type="ARBA" id="ARBA00023210"/>
    </source>
</evidence>
<dbReference type="Pfam" id="PF00091">
    <property type="entry name" value="Tubulin"/>
    <property type="match status" value="1"/>
</dbReference>
<evidence type="ECO:0000313" key="14">
    <source>
        <dbReference type="EMBL" id="MBS7825357.1"/>
    </source>
</evidence>
<feature type="binding site" evidence="8">
    <location>
        <position position="142"/>
    </location>
    <ligand>
        <name>GTP</name>
        <dbReference type="ChEBI" id="CHEBI:37565"/>
    </ligand>
</feature>
<dbReference type="CDD" id="cd02201">
    <property type="entry name" value="FtsZ_type1"/>
    <property type="match status" value="1"/>
</dbReference>
<dbReference type="GO" id="GO:0005525">
    <property type="term" value="F:GTP binding"/>
    <property type="evidence" value="ECO:0007669"/>
    <property type="project" value="UniProtKB-UniRule"/>
</dbReference>
<evidence type="ECO:0000256" key="10">
    <source>
        <dbReference type="RuleBase" id="RU000631"/>
    </source>
</evidence>
<feature type="binding site" evidence="8">
    <location>
        <position position="146"/>
    </location>
    <ligand>
        <name>GTP</name>
        <dbReference type="ChEBI" id="CHEBI:37565"/>
    </ligand>
</feature>
<dbReference type="InterPro" id="IPR018316">
    <property type="entry name" value="Tubulin/FtsZ_2-layer-sand-dom"/>
</dbReference>
<keyword evidence="5 8" id="KW-0342">GTP-binding</keyword>
<dbReference type="SUPFAM" id="SSF55307">
    <property type="entry name" value="Tubulin C-terminal domain-like"/>
    <property type="match status" value="1"/>
</dbReference>
<organism evidence="14 15">
    <name type="scientific">Wohlfahrtiimonas chitiniclastica</name>
    <dbReference type="NCBI Taxonomy" id="400946"/>
    <lineage>
        <taxon>Bacteria</taxon>
        <taxon>Pseudomonadati</taxon>
        <taxon>Pseudomonadota</taxon>
        <taxon>Gammaproteobacteria</taxon>
        <taxon>Cardiobacteriales</taxon>
        <taxon>Ignatzschineriaceae</taxon>
        <taxon>Wohlfahrtiimonas</taxon>
    </lineage>
</organism>
<evidence type="ECO:0000256" key="9">
    <source>
        <dbReference type="NCBIfam" id="TIGR00065"/>
    </source>
</evidence>
<dbReference type="InterPro" id="IPR036525">
    <property type="entry name" value="Tubulin/FtsZ_GTPase_sf"/>
</dbReference>
<evidence type="ECO:0000256" key="7">
    <source>
        <dbReference type="ARBA" id="ARBA00023306"/>
    </source>
</evidence>
<sequence>MPVFELHQDFEDQKPIIKIIGVGGAGGNAVTHMVDSGLKGVHFLSANTDSQALKKTKAEIMIQLGSSLTKGLGAGANPEIGRQAALEDKERIKEALDGANMVFVAAGMGGGTGTGAAPVIAEIAREMGILTVAVVSRPFSFEGKKREKAANDGLKVLADHVDSLITIPNERLLTVLGKTASLVEAFAAANNVLYNAVQGISESIIKPGLINLDFNDVKTVMSQQGMAMMGVGSASGDNRAREATQEAIASPLLDNINLAGAKGILVNITGGMGLSIGEYNEVGQMISEYASDDATVIIGTAIEEELGDELRVTIIATGLDAPKDTTTAPTTRRRVATTVEEQEEEHPAERRGSKQDKLFGEILDIPAFLRKQSN</sequence>
<dbReference type="NCBIfam" id="TIGR00065">
    <property type="entry name" value="ftsZ"/>
    <property type="match status" value="1"/>
</dbReference>
<dbReference type="Proteomes" id="UP000680020">
    <property type="component" value="Unassembled WGS sequence"/>
</dbReference>
<evidence type="ECO:0000256" key="3">
    <source>
        <dbReference type="ARBA" id="ARBA00022618"/>
    </source>
</evidence>
<dbReference type="InterPro" id="IPR045061">
    <property type="entry name" value="FtsZ/CetZ"/>
</dbReference>
<evidence type="ECO:0000259" key="12">
    <source>
        <dbReference type="SMART" id="SM00864"/>
    </source>
</evidence>
<feature type="domain" description="Tubulin/FtsZ GTPase" evidence="12">
    <location>
        <begin position="16"/>
        <end position="208"/>
    </location>
</feature>
<dbReference type="SUPFAM" id="SSF52490">
    <property type="entry name" value="Tubulin nucleotide-binding domain-like"/>
    <property type="match status" value="1"/>
</dbReference>
<dbReference type="PROSITE" id="PS01135">
    <property type="entry name" value="FTSZ_2"/>
    <property type="match status" value="1"/>
</dbReference>
<evidence type="ECO:0000256" key="2">
    <source>
        <dbReference type="ARBA" id="ARBA00022490"/>
    </source>
</evidence>
<dbReference type="InterPro" id="IPR000158">
    <property type="entry name" value="Cell_div_FtsZ"/>
</dbReference>
<dbReference type="Pfam" id="PF12327">
    <property type="entry name" value="FtsZ_C"/>
    <property type="match status" value="1"/>
</dbReference>
<dbReference type="InterPro" id="IPR037103">
    <property type="entry name" value="Tubulin/FtsZ-like_C"/>
</dbReference>
<dbReference type="GO" id="GO:0003924">
    <property type="term" value="F:GTPase activity"/>
    <property type="evidence" value="ECO:0007669"/>
    <property type="project" value="UniProtKB-UniRule"/>
</dbReference>
<dbReference type="GO" id="GO:0005737">
    <property type="term" value="C:cytoplasm"/>
    <property type="evidence" value="ECO:0007669"/>
    <property type="project" value="UniProtKB-SubCell"/>
</dbReference>
<feature type="binding site" evidence="8">
    <location>
        <begin position="24"/>
        <end position="28"/>
    </location>
    <ligand>
        <name>GTP</name>
        <dbReference type="ChEBI" id="CHEBI:37565"/>
    </ligand>
</feature>
<evidence type="ECO:0000313" key="15">
    <source>
        <dbReference type="Proteomes" id="UP000680020"/>
    </source>
</evidence>
<evidence type="ECO:0000256" key="8">
    <source>
        <dbReference type="HAMAP-Rule" id="MF_00909"/>
    </source>
</evidence>
<comment type="subunit">
    <text evidence="8">Homodimer. Polymerizes to form a dynamic ring structure in a strictly GTP-dependent manner. Interacts directly with several other division proteins.</text>
</comment>
<evidence type="ECO:0000256" key="4">
    <source>
        <dbReference type="ARBA" id="ARBA00022741"/>
    </source>
</evidence>
<dbReference type="Gene3D" id="3.30.1330.20">
    <property type="entry name" value="Tubulin/FtsZ, C-terminal domain"/>
    <property type="match status" value="1"/>
</dbReference>
<dbReference type="InterPro" id="IPR020805">
    <property type="entry name" value="Cell_div_FtsZ_CS"/>
</dbReference>
<evidence type="ECO:0000259" key="13">
    <source>
        <dbReference type="SMART" id="SM00865"/>
    </source>
</evidence>
<comment type="similarity">
    <text evidence="1 8 10">Belongs to the FtsZ family.</text>
</comment>
<dbReference type="GO" id="GO:0043093">
    <property type="term" value="P:FtsZ-dependent cytokinesis"/>
    <property type="evidence" value="ECO:0007669"/>
    <property type="project" value="UniProtKB-UniRule"/>
</dbReference>
<feature type="binding site" evidence="8">
    <location>
        <begin position="111"/>
        <end position="113"/>
    </location>
    <ligand>
        <name>GTP</name>
        <dbReference type="ChEBI" id="CHEBI:37565"/>
    </ligand>
</feature>
<reference evidence="14" key="1">
    <citation type="submission" date="2021-03" db="EMBL/GenBank/DDBJ databases">
        <title>Identification and antibiotic profiling of Wohlfahrtiimonas chitiniclastica, an underestimated human pathogen.</title>
        <authorList>
            <person name="Kopf A."/>
            <person name="Bunk B."/>
            <person name="Coldewey S."/>
            <person name="Gunzer F."/>
            <person name="Riedel T."/>
            <person name="Schroettner P."/>
        </authorList>
    </citation>
    <scope>NUCLEOTIDE SEQUENCE</scope>
    <source>
        <strain evidence="14">DSM 100917</strain>
    </source>
</reference>
<dbReference type="GeneID" id="58264160"/>
<accession>A0AB35C2A5</accession>
<dbReference type="PROSITE" id="PS01134">
    <property type="entry name" value="FTSZ_1"/>
    <property type="match status" value="1"/>
</dbReference>
<keyword evidence="2 8" id="KW-0963">Cytoplasm</keyword>
<dbReference type="InterPro" id="IPR003008">
    <property type="entry name" value="Tubulin_FtsZ_GTPase"/>
</dbReference>
<feature type="compositionally biased region" description="Basic and acidic residues" evidence="11">
    <location>
        <begin position="345"/>
        <end position="358"/>
    </location>
</feature>
<dbReference type="PRINTS" id="PR00423">
    <property type="entry name" value="CELLDVISFTSZ"/>
</dbReference>
<dbReference type="Gene3D" id="3.40.50.1440">
    <property type="entry name" value="Tubulin/FtsZ, GTPase domain"/>
    <property type="match status" value="1"/>
</dbReference>
<gene>
    <name evidence="8 14" type="primary">ftsZ</name>
    <name evidence="14" type="ORF">J7561_09100</name>
</gene>
<feature type="binding site" evidence="8">
    <location>
        <position position="190"/>
    </location>
    <ligand>
        <name>GTP</name>
        <dbReference type="ChEBI" id="CHEBI:37565"/>
    </ligand>
</feature>
<dbReference type="InterPro" id="IPR024757">
    <property type="entry name" value="FtsZ_C"/>
</dbReference>
<feature type="region of interest" description="Disordered" evidence="11">
    <location>
        <begin position="321"/>
        <end position="358"/>
    </location>
</feature>
<protein>
    <recommendedName>
        <fullName evidence="8 9">Cell division protein FtsZ</fullName>
    </recommendedName>
</protein>
<comment type="function">
    <text evidence="8 10">Essential cell division protein that forms a contractile ring structure (Z ring) at the future cell division site. The regulation of the ring assembly controls the timing and the location of cell division. One of the functions of the FtsZ ring is to recruit other cell division proteins to the septum to produce a new cell wall between the dividing cells. Binds GTP and shows GTPase activity.</text>
</comment>
<evidence type="ECO:0000256" key="1">
    <source>
        <dbReference type="ARBA" id="ARBA00009690"/>
    </source>
</evidence>
<keyword evidence="4 8" id="KW-0547">Nucleotide-binding</keyword>
<feature type="domain" description="Tubulin/FtsZ 2-layer sandwich" evidence="13">
    <location>
        <begin position="210"/>
        <end position="328"/>
    </location>
</feature>
<evidence type="ECO:0000256" key="11">
    <source>
        <dbReference type="SAM" id="MobiDB-lite"/>
    </source>
</evidence>
<dbReference type="PANTHER" id="PTHR30314:SF3">
    <property type="entry name" value="MITOCHONDRIAL DIVISION PROTEIN FSZA"/>
    <property type="match status" value="1"/>
</dbReference>
<keyword evidence="3 8" id="KW-0132">Cell division</keyword>
<dbReference type="RefSeq" id="WP_008316753.1">
    <property type="nucleotide sequence ID" value="NZ_CP115969.1"/>
</dbReference>
<dbReference type="PANTHER" id="PTHR30314">
    <property type="entry name" value="CELL DIVISION PROTEIN FTSZ-RELATED"/>
    <property type="match status" value="1"/>
</dbReference>
<dbReference type="EMBL" id="JAGIBU010000011">
    <property type="protein sequence ID" value="MBS7825357.1"/>
    <property type="molecule type" value="Genomic_DNA"/>
</dbReference>
<dbReference type="HAMAP" id="MF_00909">
    <property type="entry name" value="FtsZ"/>
    <property type="match status" value="1"/>
</dbReference>
<dbReference type="AlphaFoldDB" id="A0AB35C2A5"/>
<comment type="caution">
    <text evidence="14">The sequence shown here is derived from an EMBL/GenBank/DDBJ whole genome shotgun (WGS) entry which is preliminary data.</text>
</comment>
<dbReference type="InterPro" id="IPR008280">
    <property type="entry name" value="Tub_FtsZ_C"/>
</dbReference>
<dbReference type="GO" id="GO:0051258">
    <property type="term" value="P:protein polymerization"/>
    <property type="evidence" value="ECO:0007669"/>
    <property type="project" value="UniProtKB-UniRule"/>
</dbReference>
<dbReference type="SMART" id="SM00865">
    <property type="entry name" value="Tubulin_C"/>
    <property type="match status" value="1"/>
</dbReference>
<name>A0AB35C2A5_9GAMM</name>
<dbReference type="GO" id="GO:0032153">
    <property type="term" value="C:cell division site"/>
    <property type="evidence" value="ECO:0007669"/>
    <property type="project" value="UniProtKB-UniRule"/>
</dbReference>
<comment type="subcellular location">
    <subcellularLocation>
        <location evidence="8">Cytoplasm</location>
    </subcellularLocation>
    <text evidence="8">Assembles at midcell at the inner surface of the cytoplasmic membrane.</text>
</comment>
<dbReference type="SMART" id="SM00864">
    <property type="entry name" value="Tubulin"/>
    <property type="match status" value="1"/>
</dbReference>
<evidence type="ECO:0000256" key="5">
    <source>
        <dbReference type="ARBA" id="ARBA00023134"/>
    </source>
</evidence>